<dbReference type="AlphaFoldDB" id="A0A4D9EDK8"/>
<accession>A0A4D9EDK8</accession>
<keyword evidence="2" id="KW-1185">Reference proteome</keyword>
<organism evidence="1 2">
    <name type="scientific">Platysternon megacephalum</name>
    <name type="common">big-headed turtle</name>
    <dbReference type="NCBI Taxonomy" id="55544"/>
    <lineage>
        <taxon>Eukaryota</taxon>
        <taxon>Metazoa</taxon>
        <taxon>Chordata</taxon>
        <taxon>Craniata</taxon>
        <taxon>Vertebrata</taxon>
        <taxon>Euteleostomi</taxon>
        <taxon>Archelosauria</taxon>
        <taxon>Testudinata</taxon>
        <taxon>Testudines</taxon>
        <taxon>Cryptodira</taxon>
        <taxon>Durocryptodira</taxon>
        <taxon>Testudinoidea</taxon>
        <taxon>Platysternidae</taxon>
        <taxon>Platysternon</taxon>
    </lineage>
</organism>
<reference evidence="1 2" key="1">
    <citation type="submission" date="2019-04" db="EMBL/GenBank/DDBJ databases">
        <title>Draft genome of the big-headed turtle Platysternon megacephalum.</title>
        <authorList>
            <person name="Gong S."/>
        </authorList>
    </citation>
    <scope>NUCLEOTIDE SEQUENCE [LARGE SCALE GENOMIC DNA]</scope>
    <source>
        <strain evidence="1">DO16091913</strain>
        <tissue evidence="1">Muscle</tissue>
    </source>
</reference>
<comment type="caution">
    <text evidence="1">The sequence shown here is derived from an EMBL/GenBank/DDBJ whole genome shotgun (WGS) entry which is preliminary data.</text>
</comment>
<sequence>MAAAAVAELVRQRDSPPAALAGFVLNQTSQLDTNKTDKGTVSDGMRLTDKLVKTLL</sequence>
<name>A0A4D9EDK8_9SAUR</name>
<evidence type="ECO:0000313" key="2">
    <source>
        <dbReference type="Proteomes" id="UP000297703"/>
    </source>
</evidence>
<protein>
    <submittedName>
        <fullName evidence="1">ATP synthase subunit d, mitochondrial-like</fullName>
    </submittedName>
</protein>
<evidence type="ECO:0000313" key="1">
    <source>
        <dbReference type="EMBL" id="TFK05642.1"/>
    </source>
</evidence>
<dbReference type="EMBL" id="QXTE01000110">
    <property type="protein sequence ID" value="TFK05642.1"/>
    <property type="molecule type" value="Genomic_DNA"/>
</dbReference>
<dbReference type="Proteomes" id="UP000297703">
    <property type="component" value="Unassembled WGS sequence"/>
</dbReference>
<proteinExistence type="predicted"/>
<gene>
    <name evidence="1" type="ORF">DR999_PMT11691</name>
</gene>
<reference evidence="1 2" key="2">
    <citation type="submission" date="2019-04" db="EMBL/GenBank/DDBJ databases">
        <title>The genome sequence of big-headed turtle.</title>
        <authorList>
            <person name="Gong S."/>
        </authorList>
    </citation>
    <scope>NUCLEOTIDE SEQUENCE [LARGE SCALE GENOMIC DNA]</scope>
    <source>
        <strain evidence="1">DO16091913</strain>
        <tissue evidence="1">Muscle</tissue>
    </source>
</reference>